<dbReference type="EMBL" id="CP081303">
    <property type="protein sequence ID" value="QZE13249.1"/>
    <property type="molecule type" value="Genomic_DNA"/>
</dbReference>
<name>A0AC61NMV4_9BACT</name>
<dbReference type="Proteomes" id="UP000826212">
    <property type="component" value="Chromosome"/>
</dbReference>
<keyword evidence="2" id="KW-1185">Reference proteome</keyword>
<gene>
    <name evidence="1" type="ORF">K4L44_11705</name>
</gene>
<protein>
    <submittedName>
        <fullName evidence="1">Gliding motility-associated C-terminal domain-containing protein</fullName>
    </submittedName>
</protein>
<proteinExistence type="predicted"/>
<sequence length="424" mass="48061">MKKFSFSLVLFFMCYLNGFSQLQSSNSIGMQSTSYTHSTRVDNIYFFDNKNASFSCSYPDATSYKWSLMDSNTGLFNLVFSGNSSPSTTTLDINGLYMVEAFNGGDVVSKSYFWSFSVPATLGSKIVDSDCDSFRLVSLFEGEKDLVYYDPETLDKITLTCKQTYKWNLGAKLISSQPYATVYDLPFYESEYTLAYTDDFGRSLSSRVTYAPVKPVVKFSISTNQDGESAFMAPLKVSFVNECDQDDGKYEWNLYKSDEVLKKETLNNMTETYDSTLYRSTIDSPNYTYQSPGEYMVQLVGYKTNPEGLVCSSTYRLDPKLKIEVSSLKVPEAFSPNGDGLNDLLLIEAKSLKNVTLEIFNRWGKKVYSASISNMAFEDYYVFKWDGTYNGKQLNTGVFFYTIKSQGRDDVAYTQKGTIHLFNN</sequence>
<reference evidence="1" key="1">
    <citation type="submission" date="2021-08" db="EMBL/GenBank/DDBJ databases">
        <title>Novel anaerobic bacterium isolated from sea squirt in East Sea, Republic of Korea.</title>
        <authorList>
            <person name="Nguyen T.H."/>
            <person name="Li Z."/>
            <person name="Lee Y.-J."/>
            <person name="Ko J."/>
            <person name="Kim S.-G."/>
        </authorList>
    </citation>
    <scope>NUCLEOTIDE SEQUENCE</scope>
    <source>
        <strain evidence="1">KCTC 25031</strain>
    </source>
</reference>
<accession>A0AC61NMV4</accession>
<evidence type="ECO:0000313" key="2">
    <source>
        <dbReference type="Proteomes" id="UP000826212"/>
    </source>
</evidence>
<organism evidence="1 2">
    <name type="scientific">Halosquirtibacter laminarini</name>
    <dbReference type="NCBI Taxonomy" id="3374600"/>
    <lineage>
        <taxon>Bacteria</taxon>
        <taxon>Pseudomonadati</taxon>
        <taxon>Bacteroidota</taxon>
        <taxon>Bacteroidia</taxon>
        <taxon>Marinilabiliales</taxon>
        <taxon>Prolixibacteraceae</taxon>
        <taxon>Halosquirtibacter</taxon>
    </lineage>
</organism>
<evidence type="ECO:0000313" key="1">
    <source>
        <dbReference type="EMBL" id="QZE13249.1"/>
    </source>
</evidence>